<evidence type="ECO:0000256" key="2">
    <source>
        <dbReference type="ARBA" id="ARBA00022771"/>
    </source>
</evidence>
<evidence type="ECO:0000256" key="5">
    <source>
        <dbReference type="SAM" id="MobiDB-lite"/>
    </source>
</evidence>
<feature type="region of interest" description="Disordered" evidence="5">
    <location>
        <begin position="58"/>
        <end position="88"/>
    </location>
</feature>
<reference evidence="7" key="1">
    <citation type="submission" date="2023-10" db="EMBL/GenBank/DDBJ databases">
        <authorList>
            <person name="Chen Y."/>
            <person name="Shah S."/>
            <person name="Dougan E. K."/>
            <person name="Thang M."/>
            <person name="Chan C."/>
        </authorList>
    </citation>
    <scope>NUCLEOTIDE SEQUENCE [LARGE SCALE GENOMIC DNA]</scope>
</reference>
<dbReference type="Proteomes" id="UP001189429">
    <property type="component" value="Unassembled WGS sequence"/>
</dbReference>
<evidence type="ECO:0000313" key="7">
    <source>
        <dbReference type="EMBL" id="CAK0831178.1"/>
    </source>
</evidence>
<feature type="domain" description="RanBP2-type" evidence="6">
    <location>
        <begin position="32"/>
        <end position="51"/>
    </location>
</feature>
<gene>
    <name evidence="7" type="ORF">PCOR1329_LOCUS29584</name>
</gene>
<proteinExistence type="predicted"/>
<keyword evidence="3" id="KW-0862">Zinc</keyword>
<accession>A0ABN9SHN5</accession>
<keyword evidence="8" id="KW-1185">Reference proteome</keyword>
<feature type="coiled-coil region" evidence="4">
    <location>
        <begin position="123"/>
        <end position="164"/>
    </location>
</feature>
<feature type="non-terminal residue" evidence="7">
    <location>
        <position position="1"/>
    </location>
</feature>
<dbReference type="InterPro" id="IPR001876">
    <property type="entry name" value="Znf_RanBP2"/>
</dbReference>
<comment type="caution">
    <text evidence="7">The sequence shown here is derived from an EMBL/GenBank/DDBJ whole genome shotgun (WGS) entry which is preliminary data.</text>
</comment>
<feature type="region of interest" description="Disordered" evidence="5">
    <location>
        <begin position="1"/>
        <end position="33"/>
    </location>
</feature>
<keyword evidence="4" id="KW-0175">Coiled coil</keyword>
<feature type="compositionally biased region" description="Polar residues" evidence="5">
    <location>
        <begin position="20"/>
        <end position="33"/>
    </location>
</feature>
<keyword evidence="2" id="KW-0863">Zinc-finger</keyword>
<sequence length="252" mass="26611">GKGKDKGAKGSSKSKPPADQGTQPPTSPTQSWACPQCVASNHLRLAFCKMCGVHWQTTAPKIPPPPKTAGTDDPMAGSGGTTEPPWVNHGQQMTRCQQLLDSLGKATETEGCTIAKEKAQTAMSKHDANIGKYRDQIAALEKTIEEKRSLIADEETQISECQQKIAEQVAVVQKLAPSQTAPEAAQPPAQGAAAQRQAVGSIDSLLGELNAFQSHLSGNENQVLIGPMQTLVATIQQVQQQARAESAAAEAQ</sequence>
<organism evidence="7 8">
    <name type="scientific">Prorocentrum cordatum</name>
    <dbReference type="NCBI Taxonomy" id="2364126"/>
    <lineage>
        <taxon>Eukaryota</taxon>
        <taxon>Sar</taxon>
        <taxon>Alveolata</taxon>
        <taxon>Dinophyceae</taxon>
        <taxon>Prorocentrales</taxon>
        <taxon>Prorocentraceae</taxon>
        <taxon>Prorocentrum</taxon>
    </lineage>
</organism>
<evidence type="ECO:0000256" key="1">
    <source>
        <dbReference type="ARBA" id="ARBA00022723"/>
    </source>
</evidence>
<keyword evidence="1" id="KW-0479">Metal-binding</keyword>
<feature type="non-terminal residue" evidence="7">
    <location>
        <position position="252"/>
    </location>
</feature>
<name>A0ABN9SHN5_9DINO</name>
<protein>
    <recommendedName>
        <fullName evidence="6">RanBP2-type domain-containing protein</fullName>
    </recommendedName>
</protein>
<evidence type="ECO:0000256" key="3">
    <source>
        <dbReference type="ARBA" id="ARBA00022833"/>
    </source>
</evidence>
<feature type="compositionally biased region" description="Low complexity" evidence="5">
    <location>
        <begin position="9"/>
        <end position="19"/>
    </location>
</feature>
<dbReference type="EMBL" id="CAUYUJ010011138">
    <property type="protein sequence ID" value="CAK0831178.1"/>
    <property type="molecule type" value="Genomic_DNA"/>
</dbReference>
<evidence type="ECO:0000259" key="6">
    <source>
        <dbReference type="PROSITE" id="PS01358"/>
    </source>
</evidence>
<evidence type="ECO:0000313" key="8">
    <source>
        <dbReference type="Proteomes" id="UP001189429"/>
    </source>
</evidence>
<dbReference type="PROSITE" id="PS01358">
    <property type="entry name" value="ZF_RANBP2_1"/>
    <property type="match status" value="1"/>
</dbReference>
<evidence type="ECO:0000256" key="4">
    <source>
        <dbReference type="SAM" id="Coils"/>
    </source>
</evidence>